<dbReference type="RefSeq" id="WP_409356639.1">
    <property type="nucleotide sequence ID" value="NZ_JBJXVJ010000002.1"/>
</dbReference>
<dbReference type="Proteomes" id="UP001634154">
    <property type="component" value="Unassembled WGS sequence"/>
</dbReference>
<sequence length="188" mass="21743">MKKAVFLFYITLMSFSYAQQLPVLNLRTEAGSYSHIGLRGLSKNDICVILGSNSPARPVTDYTVYIFKDGGKIAAYLQKSALSYENIELSEENRQSLFKIIQSGKFKKFLKYDQEDFENKDEKTGEGKFPIIDTNYNLTVIQNGKQNTYSYLSKDYLKSDHPRINKTVLKKYAFILDMFRNVKIDKEH</sequence>
<evidence type="ECO:0000256" key="1">
    <source>
        <dbReference type="SAM" id="SignalP"/>
    </source>
</evidence>
<gene>
    <name evidence="2" type="ORF">ACKW6Q_10585</name>
</gene>
<evidence type="ECO:0000313" key="2">
    <source>
        <dbReference type="EMBL" id="MFN1217406.1"/>
    </source>
</evidence>
<name>A0ABW9K251_9FLAO</name>
<keyword evidence="3" id="KW-1185">Reference proteome</keyword>
<proteinExistence type="predicted"/>
<feature type="chain" id="PRO_5046049421" evidence="1">
    <location>
        <begin position="19"/>
        <end position="188"/>
    </location>
</feature>
<accession>A0ABW9K251</accession>
<organism evidence="2 3">
    <name type="scientific">Chryseobacterium kwangjuense</name>
    <dbReference type="NCBI Taxonomy" id="267125"/>
    <lineage>
        <taxon>Bacteria</taxon>
        <taxon>Pseudomonadati</taxon>
        <taxon>Bacteroidota</taxon>
        <taxon>Flavobacteriia</taxon>
        <taxon>Flavobacteriales</taxon>
        <taxon>Weeksellaceae</taxon>
        <taxon>Chryseobacterium group</taxon>
        <taxon>Chryseobacterium</taxon>
    </lineage>
</organism>
<keyword evidence="1" id="KW-0732">Signal</keyword>
<comment type="caution">
    <text evidence="2">The sequence shown here is derived from an EMBL/GenBank/DDBJ whole genome shotgun (WGS) entry which is preliminary data.</text>
</comment>
<protein>
    <submittedName>
        <fullName evidence="2">Uncharacterized protein</fullName>
    </submittedName>
</protein>
<dbReference type="EMBL" id="JBJXVJ010000002">
    <property type="protein sequence ID" value="MFN1217406.1"/>
    <property type="molecule type" value="Genomic_DNA"/>
</dbReference>
<evidence type="ECO:0000313" key="3">
    <source>
        <dbReference type="Proteomes" id="UP001634154"/>
    </source>
</evidence>
<reference evidence="2 3" key="1">
    <citation type="submission" date="2024-12" db="EMBL/GenBank/DDBJ databases">
        <title>Draft genome sequence of Chryseobacterium kwangjuense AG447.</title>
        <authorList>
            <person name="Cheptsov V.S."/>
            <person name="Belov A."/>
            <person name="Zavarzina A.G."/>
        </authorList>
    </citation>
    <scope>NUCLEOTIDE SEQUENCE [LARGE SCALE GENOMIC DNA]</scope>
    <source>
        <strain evidence="2 3">AG447</strain>
    </source>
</reference>
<feature type="signal peptide" evidence="1">
    <location>
        <begin position="1"/>
        <end position="18"/>
    </location>
</feature>